<dbReference type="InterPro" id="IPR050248">
    <property type="entry name" value="Polysacc_deacetylase_ArnD"/>
</dbReference>
<evidence type="ECO:0000256" key="3">
    <source>
        <dbReference type="SAM" id="MobiDB-lite"/>
    </source>
</evidence>
<keyword evidence="4" id="KW-0732">Signal</keyword>
<feature type="compositionally biased region" description="Pro residues" evidence="3">
    <location>
        <begin position="265"/>
        <end position="283"/>
    </location>
</feature>
<dbReference type="PANTHER" id="PTHR10587:SF133">
    <property type="entry name" value="CHITIN DEACETYLASE 1-RELATED"/>
    <property type="match status" value="1"/>
</dbReference>
<dbReference type="GO" id="GO:0005975">
    <property type="term" value="P:carbohydrate metabolic process"/>
    <property type="evidence" value="ECO:0007669"/>
    <property type="project" value="InterPro"/>
</dbReference>
<keyword evidence="7" id="KW-1185">Reference proteome</keyword>
<sequence>MQHRFLTRRNAPALLIAALALTASSLGLHPASADPVERTVSGASEPVASVLPQPVRRHKLPRACRSGLVALTFDDGPSKSVTPGLVKILLKRKVPATFFMVGSRIHSAPQTARLVQRSGFTIGNHTYTHAQLTRLSDSGVRRQLRSTRREMREHKITPSDLMRPPYGDISKRVRRDIRGLGLVPVLWTIDSRDWAGGTPGQIADRVLRGLRRHQSNIVLQHDGVNNSPNSVAAVPRIVKEARKRGFCFTHIGPRGGPALPQSATPKPPEPPKPATPAPTPTPLPISFLSLKN</sequence>
<protein>
    <submittedName>
        <fullName evidence="6">Polysaccharide deacetylase family protein</fullName>
    </submittedName>
</protein>
<feature type="region of interest" description="Disordered" evidence="3">
    <location>
        <begin position="251"/>
        <end position="292"/>
    </location>
</feature>
<comment type="caution">
    <text evidence="6">The sequence shown here is derived from an EMBL/GenBank/DDBJ whole genome shotgun (WGS) entry which is preliminary data.</text>
</comment>
<dbReference type="SUPFAM" id="SSF88713">
    <property type="entry name" value="Glycoside hydrolase/deacetylase"/>
    <property type="match status" value="1"/>
</dbReference>
<feature type="signal peptide" evidence="4">
    <location>
        <begin position="1"/>
        <end position="33"/>
    </location>
</feature>
<dbReference type="Proteomes" id="UP000267128">
    <property type="component" value="Unassembled WGS sequence"/>
</dbReference>
<feature type="domain" description="NodB homology" evidence="5">
    <location>
        <begin position="67"/>
        <end position="249"/>
    </location>
</feature>
<accession>A0A3N0CFW0</accession>
<dbReference type="AlphaFoldDB" id="A0A3N0CFW0"/>
<evidence type="ECO:0000256" key="4">
    <source>
        <dbReference type="SAM" id="SignalP"/>
    </source>
</evidence>
<feature type="chain" id="PRO_5018038700" evidence="4">
    <location>
        <begin position="34"/>
        <end position="292"/>
    </location>
</feature>
<dbReference type="Pfam" id="PF01522">
    <property type="entry name" value="Polysacc_deac_1"/>
    <property type="match status" value="1"/>
</dbReference>
<dbReference type="OrthoDB" id="3173508at2"/>
<dbReference type="PANTHER" id="PTHR10587">
    <property type="entry name" value="GLYCOSYL TRANSFERASE-RELATED"/>
    <property type="match status" value="1"/>
</dbReference>
<keyword evidence="1" id="KW-0479">Metal-binding</keyword>
<name>A0A3N0CFW0_9ACTN</name>
<dbReference type="RefSeq" id="WP_123227416.1">
    <property type="nucleotide sequence ID" value="NZ_RJSE01000007.1"/>
</dbReference>
<dbReference type="InterPro" id="IPR002509">
    <property type="entry name" value="NODB_dom"/>
</dbReference>
<evidence type="ECO:0000313" key="7">
    <source>
        <dbReference type="Proteomes" id="UP000267128"/>
    </source>
</evidence>
<dbReference type="GO" id="GO:0046872">
    <property type="term" value="F:metal ion binding"/>
    <property type="evidence" value="ECO:0007669"/>
    <property type="project" value="UniProtKB-KW"/>
</dbReference>
<evidence type="ECO:0000259" key="5">
    <source>
        <dbReference type="PROSITE" id="PS51677"/>
    </source>
</evidence>
<dbReference type="CDD" id="cd10917">
    <property type="entry name" value="CE4_NodB_like_6s_7s"/>
    <property type="match status" value="1"/>
</dbReference>
<dbReference type="InterPro" id="IPR011330">
    <property type="entry name" value="Glyco_hydro/deAcase_b/a-brl"/>
</dbReference>
<reference evidence="6 7" key="1">
    <citation type="submission" date="2018-11" db="EMBL/GenBank/DDBJ databases">
        <authorList>
            <person name="Li F."/>
        </authorList>
    </citation>
    <scope>NUCLEOTIDE SEQUENCE [LARGE SCALE GENOMIC DNA]</scope>
    <source>
        <strain evidence="6 7">Gsoil 097</strain>
    </source>
</reference>
<gene>
    <name evidence="6" type="ORF">EFK50_09945</name>
</gene>
<dbReference type="EMBL" id="RJSE01000007">
    <property type="protein sequence ID" value="RNL62121.1"/>
    <property type="molecule type" value="Genomic_DNA"/>
</dbReference>
<dbReference type="Gene3D" id="3.20.20.370">
    <property type="entry name" value="Glycoside hydrolase/deacetylase"/>
    <property type="match status" value="1"/>
</dbReference>
<evidence type="ECO:0000256" key="1">
    <source>
        <dbReference type="ARBA" id="ARBA00022723"/>
    </source>
</evidence>
<organism evidence="6 7">
    <name type="scientific">Nocardioides marmoriginsengisoli</name>
    <dbReference type="NCBI Taxonomy" id="661483"/>
    <lineage>
        <taxon>Bacteria</taxon>
        <taxon>Bacillati</taxon>
        <taxon>Actinomycetota</taxon>
        <taxon>Actinomycetes</taxon>
        <taxon>Propionibacteriales</taxon>
        <taxon>Nocardioidaceae</taxon>
        <taxon>Nocardioides</taxon>
    </lineage>
</organism>
<keyword evidence="2" id="KW-0378">Hydrolase</keyword>
<evidence type="ECO:0000313" key="6">
    <source>
        <dbReference type="EMBL" id="RNL62121.1"/>
    </source>
</evidence>
<dbReference type="GO" id="GO:0016020">
    <property type="term" value="C:membrane"/>
    <property type="evidence" value="ECO:0007669"/>
    <property type="project" value="TreeGrafter"/>
</dbReference>
<dbReference type="PROSITE" id="PS51677">
    <property type="entry name" value="NODB"/>
    <property type="match status" value="1"/>
</dbReference>
<evidence type="ECO:0000256" key="2">
    <source>
        <dbReference type="ARBA" id="ARBA00022801"/>
    </source>
</evidence>
<dbReference type="GO" id="GO:0016810">
    <property type="term" value="F:hydrolase activity, acting on carbon-nitrogen (but not peptide) bonds"/>
    <property type="evidence" value="ECO:0007669"/>
    <property type="project" value="InterPro"/>
</dbReference>
<proteinExistence type="predicted"/>